<dbReference type="PANTHER" id="PTHR43433:SF10">
    <property type="entry name" value="AB HYDROLASE-1 DOMAIN-CONTAINING PROTEIN"/>
    <property type="match status" value="1"/>
</dbReference>
<feature type="region of interest" description="Disordered" evidence="1">
    <location>
        <begin position="746"/>
        <end position="925"/>
    </location>
</feature>
<dbReference type="PANTHER" id="PTHR43433">
    <property type="entry name" value="HYDROLASE, ALPHA/BETA FOLD FAMILY PROTEIN"/>
    <property type="match status" value="1"/>
</dbReference>
<evidence type="ECO:0000313" key="3">
    <source>
        <dbReference type="EMBL" id="CAL1696143.1"/>
    </source>
</evidence>
<evidence type="ECO:0000259" key="2">
    <source>
        <dbReference type="Pfam" id="PF00561"/>
    </source>
</evidence>
<organism evidence="3 4">
    <name type="scientific">Somion occarium</name>
    <dbReference type="NCBI Taxonomy" id="3059160"/>
    <lineage>
        <taxon>Eukaryota</taxon>
        <taxon>Fungi</taxon>
        <taxon>Dikarya</taxon>
        <taxon>Basidiomycota</taxon>
        <taxon>Agaricomycotina</taxon>
        <taxon>Agaricomycetes</taxon>
        <taxon>Polyporales</taxon>
        <taxon>Cerrenaceae</taxon>
        <taxon>Somion</taxon>
    </lineage>
</organism>
<feature type="compositionally biased region" description="Low complexity" evidence="1">
    <location>
        <begin position="342"/>
        <end position="364"/>
    </location>
</feature>
<feature type="region of interest" description="Disordered" evidence="1">
    <location>
        <begin position="341"/>
        <end position="387"/>
    </location>
</feature>
<feature type="compositionally biased region" description="Low complexity" evidence="1">
    <location>
        <begin position="33"/>
        <end position="45"/>
    </location>
</feature>
<protein>
    <recommendedName>
        <fullName evidence="2">AB hydrolase-1 domain-containing protein</fullName>
    </recommendedName>
</protein>
<evidence type="ECO:0000256" key="1">
    <source>
        <dbReference type="SAM" id="MobiDB-lite"/>
    </source>
</evidence>
<proteinExistence type="predicted"/>
<feature type="compositionally biased region" description="Polar residues" evidence="1">
    <location>
        <begin position="420"/>
        <end position="441"/>
    </location>
</feature>
<dbReference type="InterPro" id="IPR000073">
    <property type="entry name" value="AB_hydrolase_1"/>
</dbReference>
<reference evidence="4" key="1">
    <citation type="submission" date="2024-04" db="EMBL/GenBank/DDBJ databases">
        <authorList>
            <person name="Shaw F."/>
            <person name="Minotto A."/>
        </authorList>
    </citation>
    <scope>NUCLEOTIDE SEQUENCE [LARGE SCALE GENOMIC DNA]</scope>
</reference>
<dbReference type="Gene3D" id="3.40.50.1820">
    <property type="entry name" value="alpha/beta hydrolase"/>
    <property type="match status" value="1"/>
</dbReference>
<feature type="compositionally biased region" description="Polar residues" evidence="1">
    <location>
        <begin position="76"/>
        <end position="90"/>
    </location>
</feature>
<feature type="compositionally biased region" description="Pro residues" evidence="1">
    <location>
        <begin position="907"/>
        <end position="917"/>
    </location>
</feature>
<dbReference type="Pfam" id="PF00561">
    <property type="entry name" value="Abhydrolase_1"/>
    <property type="match status" value="1"/>
</dbReference>
<feature type="domain" description="AB hydrolase-1" evidence="2">
    <location>
        <begin position="545"/>
        <end position="627"/>
    </location>
</feature>
<feature type="region of interest" description="Disordered" evidence="1">
    <location>
        <begin position="417"/>
        <end position="470"/>
    </location>
</feature>
<dbReference type="SUPFAM" id="SSF53474">
    <property type="entry name" value="alpha/beta-Hydrolases"/>
    <property type="match status" value="1"/>
</dbReference>
<evidence type="ECO:0000313" key="4">
    <source>
        <dbReference type="Proteomes" id="UP001497453"/>
    </source>
</evidence>
<feature type="compositionally biased region" description="Low complexity" evidence="1">
    <location>
        <begin position="812"/>
        <end position="826"/>
    </location>
</feature>
<dbReference type="InterPro" id="IPR029058">
    <property type="entry name" value="AB_hydrolase_fold"/>
</dbReference>
<dbReference type="EMBL" id="OZ037944">
    <property type="protein sequence ID" value="CAL1696143.1"/>
    <property type="molecule type" value="Genomic_DNA"/>
</dbReference>
<feature type="compositionally biased region" description="Polar residues" evidence="1">
    <location>
        <begin position="281"/>
        <end position="292"/>
    </location>
</feature>
<feature type="region of interest" description="Disordered" evidence="1">
    <location>
        <begin position="690"/>
        <end position="709"/>
    </location>
</feature>
<keyword evidence="4" id="KW-1185">Reference proteome</keyword>
<sequence>MSNSNGSNPSLPRKATKKTSFLSLRKEKKSTESPSVSVSPRHSPSGNYTTSPSSFQHFDYEDYQEPRISRPYQLSGYHSRSASKSATSVRNDGYSKREQGRGRQEKASPPDQSFDFPTVNGDSSFMPFSEDVKVPWPRPRCQTNPSERQDSDPMPFVRRSVKYPFRDSGSSSLIFNIPVMVAAPVSGVETMDALVDGMNGFSSDDHFMGSGGISGRTKISKTGHHPLYHPPLPTPPPGITLGKATPRKGSKPHESSSDDESPYRSTKRGQRHKNHRPASSRHASNTTVTRSTLLAMPSKEDISLYSGSSISDESLRPPPPPPPSISTRTVAPSISEIIRAHAPASQQARSRPSSSHKTSYAHSSNHGSITQEKVLPPPSPLITDDETDFVSRSSVDTIAEEVRQTIRNQARASVVYPCSRPTSSYSHVSPPSTVHENSRGFSSPKPESRRGSSIYSHSTSTISDQPHLPPLDLQSLTKTAINSPSQTIAQYLRSSRLTSILRLTRSPHASRETPLNVSFSDLGSPSGHPLVIFLGLGCVRQIMGLYDEMAECLGLRLITIDRWGLGRTDTPRAKSAKGIPEWACVVEEVLDRLQIDQCSVMAHSAGAPYALAFANRFPERIRGDICLLAPWVGGGEGGGYKWLKYVPNGILKTAQAAEWKVQAWMLGKPPTLAYEGIGFDVKISRPSTANSSMTSRFHSSPPASMDNDTSFRMTQVENEPRHSISSGIFSDYDDLHDFDGRFESRSTLGRRSTCSQRSRINSESHPSHVSSRKPSKGFLGRLKGGGSPLQAHSPKEERPTSSSGSGKRLKALRSMGSLKGRSSSSGNPATKKTQSPPPPSLPQPLTPEVGLGLDELDWSGTVRGKSLSTPPAKSGKAESVSSMSFSNDGHSNPRSGGRRSVSGPTKSPVPPVPPLPSSPIADNTPYPTSSYQAALGNALIAASHAESAKGTHGDLVQILNHDRQPWGFSYSAYPHCVRVWYGDRDDRIAENVVRWMENTMGSDKCSVKVVKGADHALMFKSSVVVEVMEYMSDCWRLD</sequence>
<feature type="region of interest" description="Disordered" evidence="1">
    <location>
        <begin position="1"/>
        <end position="154"/>
    </location>
</feature>
<dbReference type="InterPro" id="IPR050471">
    <property type="entry name" value="AB_hydrolase"/>
</dbReference>
<feature type="compositionally biased region" description="Basic residues" evidence="1">
    <location>
        <begin position="265"/>
        <end position="279"/>
    </location>
</feature>
<feature type="compositionally biased region" description="Polar residues" evidence="1">
    <location>
        <begin position="46"/>
        <end position="56"/>
    </location>
</feature>
<feature type="compositionally biased region" description="Polar residues" evidence="1">
    <location>
        <begin position="879"/>
        <end position="894"/>
    </location>
</feature>
<feature type="compositionally biased region" description="Pro residues" evidence="1">
    <location>
        <begin position="835"/>
        <end position="845"/>
    </location>
</feature>
<dbReference type="Proteomes" id="UP001497453">
    <property type="component" value="Chromosome 1"/>
</dbReference>
<accession>A0ABP1CN71</accession>
<feature type="compositionally biased region" description="Polar residues" evidence="1">
    <location>
        <begin position="746"/>
        <end position="759"/>
    </location>
</feature>
<feature type="compositionally biased region" description="Pro residues" evidence="1">
    <location>
        <begin position="228"/>
        <end position="238"/>
    </location>
</feature>
<feature type="compositionally biased region" description="Basic and acidic residues" evidence="1">
    <location>
        <begin position="58"/>
        <end position="68"/>
    </location>
</feature>
<gene>
    <name evidence="3" type="ORF">GFSPODELE1_LOCUS1064</name>
</gene>
<feature type="compositionally biased region" description="Low complexity" evidence="1">
    <location>
        <begin position="451"/>
        <end position="463"/>
    </location>
</feature>
<feature type="compositionally biased region" description="Basic residues" evidence="1">
    <location>
        <begin position="218"/>
        <end position="227"/>
    </location>
</feature>
<feature type="region of interest" description="Disordered" evidence="1">
    <location>
        <begin position="212"/>
        <end position="328"/>
    </location>
</feature>
<feature type="compositionally biased region" description="Basic and acidic residues" evidence="1">
    <location>
        <begin position="93"/>
        <end position="108"/>
    </location>
</feature>
<feature type="compositionally biased region" description="Polar residues" evidence="1">
    <location>
        <begin position="1"/>
        <end position="10"/>
    </location>
</feature>
<name>A0ABP1CN71_9APHY</name>